<dbReference type="Gene3D" id="1.20.141.10">
    <property type="entry name" value="Chitosanase, subunit A, domain 1"/>
    <property type="match status" value="1"/>
</dbReference>
<proteinExistence type="predicted"/>
<dbReference type="InterPro" id="IPR023346">
    <property type="entry name" value="Lysozyme-like_dom_sf"/>
</dbReference>
<dbReference type="InterPro" id="IPR000400">
    <property type="entry name" value="Glyco_hydro_46"/>
</dbReference>
<dbReference type="GO" id="GO:0005975">
    <property type="term" value="P:carbohydrate metabolic process"/>
    <property type="evidence" value="ECO:0007669"/>
    <property type="project" value="InterPro"/>
</dbReference>
<keyword evidence="3" id="KW-1185">Reference proteome</keyword>
<dbReference type="Pfam" id="PF01374">
    <property type="entry name" value="Glyco_hydro_46"/>
    <property type="match status" value="1"/>
</dbReference>
<feature type="compositionally biased region" description="Basic and acidic residues" evidence="1">
    <location>
        <begin position="1"/>
        <end position="10"/>
    </location>
</feature>
<accession>A0A4U3L317</accession>
<evidence type="ECO:0000313" key="2">
    <source>
        <dbReference type="EMBL" id="TKK69425.1"/>
    </source>
</evidence>
<dbReference type="Proteomes" id="UP000305848">
    <property type="component" value="Unassembled WGS sequence"/>
</dbReference>
<evidence type="ECO:0000313" key="3">
    <source>
        <dbReference type="Proteomes" id="UP000305848"/>
    </source>
</evidence>
<comment type="caution">
    <text evidence="2">The sequence shown here is derived from an EMBL/GenBank/DDBJ whole genome shotgun (WGS) entry which is preliminary data.</text>
</comment>
<reference evidence="2 3" key="1">
    <citation type="submission" date="2019-05" db="EMBL/GenBank/DDBJ databases">
        <title>Panacibacter sp. strain 17mud1-8 Genome sequencing and assembly.</title>
        <authorList>
            <person name="Chhetri G."/>
        </authorList>
    </citation>
    <scope>NUCLEOTIDE SEQUENCE [LARGE SCALE GENOMIC DNA]</scope>
    <source>
        <strain evidence="2 3">17mud1-8</strain>
    </source>
</reference>
<feature type="compositionally biased region" description="Polar residues" evidence="1">
    <location>
        <begin position="11"/>
        <end position="37"/>
    </location>
</feature>
<feature type="region of interest" description="Disordered" evidence="1">
    <location>
        <begin position="1"/>
        <end position="37"/>
    </location>
</feature>
<gene>
    <name evidence="2" type="ORF">FC093_08740</name>
</gene>
<dbReference type="SUPFAM" id="SSF53955">
    <property type="entry name" value="Lysozyme-like"/>
    <property type="match status" value="1"/>
</dbReference>
<dbReference type="GO" id="GO:0016977">
    <property type="term" value="F:chitosanase activity"/>
    <property type="evidence" value="ECO:0007669"/>
    <property type="project" value="InterPro"/>
</dbReference>
<dbReference type="GO" id="GO:0005576">
    <property type="term" value="C:extracellular region"/>
    <property type="evidence" value="ECO:0007669"/>
    <property type="project" value="InterPro"/>
</dbReference>
<sequence length="268" mass="29734">MLETIEDHSAEVSSPTENAIPETSTATSEPDSSVLPQTSITPAIKNKIQQVVNAFETGSAQGNYSGLVKYDDYTDPVTKTRSVQVTYGRSQTTEFGNLKALIQAYVGANGLYAAQLKPYVNRIGTKPSLANDATFCQALIDAGKKDPIMRTCQDTFFDKVYYQPAGNWFVTNGFTMPLSMLVIYDSYVHSGCILPFLRRKFVTAVPAAGGNEKEWINNYVEVRQSWLASHSNPVLRKTIYRTHCFQEQMMRSNWDLSKPISANGITIA</sequence>
<organism evidence="2 3">
    <name type="scientific">Ilyomonas limi</name>
    <dbReference type="NCBI Taxonomy" id="2575867"/>
    <lineage>
        <taxon>Bacteria</taxon>
        <taxon>Pseudomonadati</taxon>
        <taxon>Bacteroidota</taxon>
        <taxon>Chitinophagia</taxon>
        <taxon>Chitinophagales</taxon>
        <taxon>Chitinophagaceae</taxon>
        <taxon>Ilyomonas</taxon>
    </lineage>
</organism>
<evidence type="ECO:0000256" key="1">
    <source>
        <dbReference type="SAM" id="MobiDB-lite"/>
    </source>
</evidence>
<protein>
    <submittedName>
        <fullName evidence="2">Chitosanase</fullName>
    </submittedName>
</protein>
<dbReference type="OrthoDB" id="647021at2"/>
<dbReference type="EMBL" id="SZQL01000005">
    <property type="protein sequence ID" value="TKK69425.1"/>
    <property type="molecule type" value="Genomic_DNA"/>
</dbReference>
<name>A0A4U3L317_9BACT</name>
<dbReference type="AlphaFoldDB" id="A0A4U3L317"/>